<sequence length="84" mass="9566">MAFDVPLYKEETPFTDFEYIRDLGPPTEYFESTRVSNSDSTVHKIIQPLDLSLRGILNLGFLPYNLSVVTKRTGHFLTVQINAS</sequence>
<protein>
    <submittedName>
        <fullName evidence="1">Uncharacterized protein</fullName>
    </submittedName>
</protein>
<keyword evidence="2" id="KW-1185">Reference proteome</keyword>
<proteinExistence type="predicted"/>
<dbReference type="AlphaFoldDB" id="A0A484IE07"/>
<evidence type="ECO:0000313" key="1">
    <source>
        <dbReference type="EMBL" id="VFJ15381.1"/>
    </source>
</evidence>
<reference evidence="1 2" key="1">
    <citation type="submission" date="2019-02" db="EMBL/GenBank/DDBJ databases">
        <authorList>
            <person name="Lehtovirta-Morley E L."/>
        </authorList>
    </citation>
    <scope>NUCLEOTIDE SEQUENCE [LARGE SCALE GENOMIC DNA]</scope>
    <source>
        <strain evidence="1">NFRAN1</strain>
    </source>
</reference>
<name>A0A484IE07_9ARCH</name>
<organism evidence="1 2">
    <name type="scientific">Candidatus Nitrosocosmicus franklandianus</name>
    <dbReference type="NCBI Taxonomy" id="1798806"/>
    <lineage>
        <taxon>Archaea</taxon>
        <taxon>Nitrososphaerota</taxon>
        <taxon>Nitrososphaeria</taxon>
        <taxon>Nitrososphaerales</taxon>
        <taxon>Nitrososphaeraceae</taxon>
        <taxon>Candidatus Nitrosocosmicus</taxon>
    </lineage>
</organism>
<evidence type="ECO:0000313" key="2">
    <source>
        <dbReference type="Proteomes" id="UP000294299"/>
    </source>
</evidence>
<gene>
    <name evidence="1" type="ORF">NFRAN_3063</name>
</gene>
<accession>A0A484IE07</accession>
<dbReference type="Proteomes" id="UP000294299">
    <property type="component" value="Chromosome NFRAN"/>
</dbReference>
<dbReference type="EMBL" id="LR216287">
    <property type="protein sequence ID" value="VFJ15381.1"/>
    <property type="molecule type" value="Genomic_DNA"/>
</dbReference>
<dbReference type="KEGG" id="nfn:NFRAN_3063"/>